<keyword evidence="2" id="KW-0812">Transmembrane</keyword>
<feature type="transmembrane region" description="Helical" evidence="2">
    <location>
        <begin position="272"/>
        <end position="292"/>
    </location>
</feature>
<reference evidence="3" key="1">
    <citation type="submission" date="2021-01" db="EMBL/GenBank/DDBJ databases">
        <authorList>
            <person name="Corre E."/>
            <person name="Pelletier E."/>
            <person name="Niang G."/>
            <person name="Scheremetjew M."/>
            <person name="Finn R."/>
            <person name="Kale V."/>
            <person name="Holt S."/>
            <person name="Cochrane G."/>
            <person name="Meng A."/>
            <person name="Brown T."/>
            <person name="Cohen L."/>
        </authorList>
    </citation>
    <scope>NUCLEOTIDE SEQUENCE</scope>
</reference>
<dbReference type="EMBL" id="HBFQ01026840">
    <property type="protein sequence ID" value="CAD8844596.1"/>
    <property type="molecule type" value="Transcribed_RNA"/>
</dbReference>
<evidence type="ECO:0000256" key="1">
    <source>
        <dbReference type="SAM" id="MobiDB-lite"/>
    </source>
</evidence>
<protein>
    <submittedName>
        <fullName evidence="3">Uncharacterized protein</fullName>
    </submittedName>
</protein>
<feature type="transmembrane region" description="Helical" evidence="2">
    <location>
        <begin position="210"/>
        <end position="229"/>
    </location>
</feature>
<feature type="region of interest" description="Disordered" evidence="1">
    <location>
        <begin position="61"/>
        <end position="85"/>
    </location>
</feature>
<gene>
    <name evidence="3" type="ORF">NSCI0253_LOCUS18946</name>
</gene>
<name>A0A7S1A6Y1_NOCSC</name>
<evidence type="ECO:0000313" key="3">
    <source>
        <dbReference type="EMBL" id="CAD8844596.1"/>
    </source>
</evidence>
<organism evidence="3">
    <name type="scientific">Noctiluca scintillans</name>
    <name type="common">Sea sparkle</name>
    <name type="synonym">Red tide dinoflagellate</name>
    <dbReference type="NCBI Taxonomy" id="2966"/>
    <lineage>
        <taxon>Eukaryota</taxon>
        <taxon>Sar</taxon>
        <taxon>Alveolata</taxon>
        <taxon>Dinophyceae</taxon>
        <taxon>Noctilucales</taxon>
        <taxon>Noctilucaceae</taxon>
        <taxon>Noctiluca</taxon>
    </lineage>
</organism>
<feature type="transmembrane region" description="Helical" evidence="2">
    <location>
        <begin position="129"/>
        <end position="152"/>
    </location>
</feature>
<keyword evidence="2" id="KW-1133">Transmembrane helix</keyword>
<keyword evidence="2" id="KW-0472">Membrane</keyword>
<accession>A0A7S1A6Y1</accession>
<sequence>MPSMSWYQEATARVDEAYSSMDRYQEVMSRFARSTAELQLAEVESSIGTLVRREVDALMNGLDSSDDDDGKGGGSPGTSRGTQDSLFDMGLLSCADPSMHSGMRSCRARSSETIWDAALLLGLPAVGSVGSLLIACSFLFSVLMQATIYIALSKGFSRDASVGKVQAYQWQQLLEMLELEGAGVAAGGAAAGMEGVAVSSNITATLQQHLPTLVTFQLLCVVAMMVWMLSVAREIGHALASAVGVCSLPRHGTVTVRALDTDVLVSVGVRRLGFAAVVATLRLTIVAGLLSAGMRRLATSRSPIELALNSAALAFALDVPRRVRAWSSKAIIPLQVRWQLTSLETLAPLFSTARVRAAAADSN</sequence>
<proteinExistence type="predicted"/>
<dbReference type="AlphaFoldDB" id="A0A7S1A6Y1"/>
<evidence type="ECO:0000256" key="2">
    <source>
        <dbReference type="SAM" id="Phobius"/>
    </source>
</evidence>